<dbReference type="EMBL" id="BPQO01000005">
    <property type="protein sequence ID" value="GJD87974.1"/>
    <property type="molecule type" value="Genomic_DNA"/>
</dbReference>
<dbReference type="Proteomes" id="UP001055247">
    <property type="component" value="Unassembled WGS sequence"/>
</dbReference>
<dbReference type="InterPro" id="IPR005119">
    <property type="entry name" value="LysR_subst-bd"/>
</dbReference>
<dbReference type="Pfam" id="PF03466">
    <property type="entry name" value="LysR_substrate"/>
    <property type="match status" value="1"/>
</dbReference>
<dbReference type="GO" id="GO:0043565">
    <property type="term" value="F:sequence-specific DNA binding"/>
    <property type="evidence" value="ECO:0007669"/>
    <property type="project" value="TreeGrafter"/>
</dbReference>
<evidence type="ECO:0000256" key="3">
    <source>
        <dbReference type="ARBA" id="ARBA00023125"/>
    </source>
</evidence>
<dbReference type="PANTHER" id="PTHR30537">
    <property type="entry name" value="HTH-TYPE TRANSCRIPTIONAL REGULATOR"/>
    <property type="match status" value="1"/>
</dbReference>
<dbReference type="PRINTS" id="PR00039">
    <property type="entry name" value="HTHLYSR"/>
</dbReference>
<reference evidence="6" key="1">
    <citation type="journal article" date="2016" name="Front. Microbiol.">
        <title>Genome Sequence of the Piezophilic, Mesophilic Sulfate-Reducing Bacterium Desulfovibrio indicus J2T.</title>
        <authorList>
            <person name="Cao J."/>
            <person name="Maignien L."/>
            <person name="Shao Z."/>
            <person name="Alain K."/>
            <person name="Jebbar M."/>
        </authorList>
    </citation>
    <scope>NUCLEOTIDE SEQUENCE</scope>
    <source>
        <strain evidence="6">DSM 16372</strain>
    </source>
</reference>
<dbReference type="Gene3D" id="3.40.190.290">
    <property type="match status" value="1"/>
</dbReference>
<dbReference type="AlphaFoldDB" id="A0AAV4ZJ82"/>
<name>A0AAV4ZJ82_9HYPH</name>
<dbReference type="GO" id="GO:0003700">
    <property type="term" value="F:DNA-binding transcription factor activity"/>
    <property type="evidence" value="ECO:0007669"/>
    <property type="project" value="InterPro"/>
</dbReference>
<dbReference type="InterPro" id="IPR036390">
    <property type="entry name" value="WH_DNA-bd_sf"/>
</dbReference>
<accession>A0AAV4ZJ82</accession>
<organism evidence="6 7">
    <name type="scientific">Methylobacterium hispanicum</name>
    <dbReference type="NCBI Taxonomy" id="270350"/>
    <lineage>
        <taxon>Bacteria</taxon>
        <taxon>Pseudomonadati</taxon>
        <taxon>Pseudomonadota</taxon>
        <taxon>Alphaproteobacteria</taxon>
        <taxon>Hyphomicrobiales</taxon>
        <taxon>Methylobacteriaceae</taxon>
        <taxon>Methylobacterium</taxon>
    </lineage>
</organism>
<reference evidence="6" key="2">
    <citation type="submission" date="2021-08" db="EMBL/GenBank/DDBJ databases">
        <authorList>
            <person name="Tani A."/>
            <person name="Ola A."/>
            <person name="Ogura Y."/>
            <person name="Katsura K."/>
            <person name="Hayashi T."/>
        </authorList>
    </citation>
    <scope>NUCLEOTIDE SEQUENCE</scope>
    <source>
        <strain evidence="6">DSM 16372</strain>
    </source>
</reference>
<sequence>MSGWWGLLAVDWDKIRIFLNVAEAGSFTKAGDDIGLSQSAVSRQISALERELKAPLFHRHARGLILTEQGDLLFRAARDMKLRLENTKARLVETSERPSGDLKVTTTVGLGSAWLSQRVAEFLDLYPDVRIELILTNEELDLAMREADIAIRMRRPAQPDLIQRRLFTVHYHAFASPDYIKRFGEPKTFEDLDNHRLISFGGNEPSYLLAAHYLADIGREGRERRAVHFTVNNVAALQKAMETGCGIGILPDYAVDGGDALVQVLRDSEMPTLDSYLVYAEEMRTVARVQAFRDFLVAKAQRWTY</sequence>
<dbReference type="Gene3D" id="1.10.10.10">
    <property type="entry name" value="Winged helix-like DNA-binding domain superfamily/Winged helix DNA-binding domain"/>
    <property type="match status" value="1"/>
</dbReference>
<dbReference type="SUPFAM" id="SSF46785">
    <property type="entry name" value="Winged helix' DNA-binding domain"/>
    <property type="match status" value="1"/>
</dbReference>
<evidence type="ECO:0000313" key="6">
    <source>
        <dbReference type="EMBL" id="GJD87974.1"/>
    </source>
</evidence>
<protein>
    <submittedName>
        <fullName evidence="6">HTH-type transcriptional regulator DmlR</fullName>
    </submittedName>
</protein>
<gene>
    <name evidence="6" type="primary">dmlR_1</name>
    <name evidence="6" type="ORF">BHAOGJBA_1481</name>
</gene>
<dbReference type="FunFam" id="1.10.10.10:FF:000001">
    <property type="entry name" value="LysR family transcriptional regulator"/>
    <property type="match status" value="1"/>
</dbReference>
<comment type="similarity">
    <text evidence="1">Belongs to the LysR transcriptional regulatory family.</text>
</comment>
<dbReference type="InterPro" id="IPR036388">
    <property type="entry name" value="WH-like_DNA-bd_sf"/>
</dbReference>
<keyword evidence="3" id="KW-0238">DNA-binding</keyword>
<keyword evidence="2" id="KW-0805">Transcription regulation</keyword>
<dbReference type="Pfam" id="PF00126">
    <property type="entry name" value="HTH_1"/>
    <property type="match status" value="1"/>
</dbReference>
<dbReference type="InterPro" id="IPR000847">
    <property type="entry name" value="LysR_HTH_N"/>
</dbReference>
<dbReference type="SUPFAM" id="SSF53850">
    <property type="entry name" value="Periplasmic binding protein-like II"/>
    <property type="match status" value="1"/>
</dbReference>
<evidence type="ECO:0000313" key="7">
    <source>
        <dbReference type="Proteomes" id="UP001055247"/>
    </source>
</evidence>
<evidence type="ECO:0000256" key="2">
    <source>
        <dbReference type="ARBA" id="ARBA00023015"/>
    </source>
</evidence>
<proteinExistence type="inferred from homology"/>
<dbReference type="PANTHER" id="PTHR30537:SF20">
    <property type="entry name" value="TRANSCRIPTIONAL REGULATORY PROTEIN"/>
    <property type="match status" value="1"/>
</dbReference>
<evidence type="ECO:0000256" key="4">
    <source>
        <dbReference type="ARBA" id="ARBA00023163"/>
    </source>
</evidence>
<dbReference type="InterPro" id="IPR058163">
    <property type="entry name" value="LysR-type_TF_proteobact-type"/>
</dbReference>
<feature type="domain" description="HTH lysR-type" evidence="5">
    <location>
        <begin position="10"/>
        <end position="67"/>
    </location>
</feature>
<dbReference type="CDD" id="cd08422">
    <property type="entry name" value="PBP2_CrgA_like"/>
    <property type="match status" value="1"/>
</dbReference>
<comment type="caution">
    <text evidence="6">The sequence shown here is derived from an EMBL/GenBank/DDBJ whole genome shotgun (WGS) entry which is preliminary data.</text>
</comment>
<keyword evidence="7" id="KW-1185">Reference proteome</keyword>
<evidence type="ECO:0000259" key="5">
    <source>
        <dbReference type="PROSITE" id="PS50931"/>
    </source>
</evidence>
<dbReference type="PROSITE" id="PS50931">
    <property type="entry name" value="HTH_LYSR"/>
    <property type="match status" value="1"/>
</dbReference>
<keyword evidence="4" id="KW-0804">Transcription</keyword>
<evidence type="ECO:0000256" key="1">
    <source>
        <dbReference type="ARBA" id="ARBA00009437"/>
    </source>
</evidence>
<dbReference type="GO" id="GO:0006351">
    <property type="term" value="P:DNA-templated transcription"/>
    <property type="evidence" value="ECO:0007669"/>
    <property type="project" value="TreeGrafter"/>
</dbReference>